<sequence>MSCVQTTFIWKNEENSQHLIGINLRFCYFIPGTMEKSFENAEKTSRLLDALQNQLNEAVLDLHIYAEALHLFEDDPSTSDILHKHLLDTVAAPIADNLLHTLDMNNKLKHGVEIQENENEALLLSTVDRASLAKALPESLSIKAQSLVETLAGKRVESFMDALKALAEESGVIVKNPDESLELSKLQRYHKDLTEQVSSETDYVAFLPKVVALLFFKVYSKAIQVPERALSAIITHLKDKLPDFAGKLLTEYHNATATLLALRAAATGAEDEDCLVDRILTKEELLQEMMPKLKVLALRSQRIRIVPNEV</sequence>
<dbReference type="InterPro" id="IPR056761">
    <property type="entry name" value="Ufl1-like_C"/>
</dbReference>
<dbReference type="Pfam" id="PF23659">
    <property type="entry name" value="UFL1"/>
    <property type="match status" value="1"/>
</dbReference>
<dbReference type="OrthoDB" id="649861at2759"/>
<keyword evidence="1" id="KW-0175">Coiled coil</keyword>
<dbReference type="GO" id="GO:0005789">
    <property type="term" value="C:endoplasmic reticulum membrane"/>
    <property type="evidence" value="ECO:0007669"/>
    <property type="project" value="TreeGrafter"/>
</dbReference>
<dbReference type="GO" id="GO:1990592">
    <property type="term" value="P:protein K69-linked ufmylation"/>
    <property type="evidence" value="ECO:0007669"/>
    <property type="project" value="TreeGrafter"/>
</dbReference>
<evidence type="ECO:0000259" key="3">
    <source>
        <dbReference type="Pfam" id="PF25041"/>
    </source>
</evidence>
<dbReference type="PANTHER" id="PTHR31057:SF0">
    <property type="entry name" value="E3 UFM1-PROTEIN LIGASE 1"/>
    <property type="match status" value="1"/>
</dbReference>
<evidence type="ECO:0000259" key="2">
    <source>
        <dbReference type="Pfam" id="PF23659"/>
    </source>
</evidence>
<evidence type="ECO:0000256" key="1">
    <source>
        <dbReference type="SAM" id="Coils"/>
    </source>
</evidence>
<evidence type="ECO:0000313" key="4">
    <source>
        <dbReference type="EMBL" id="KAJ1690332.1"/>
    </source>
</evidence>
<evidence type="ECO:0000313" key="5">
    <source>
        <dbReference type="Proteomes" id="UP001151287"/>
    </source>
</evidence>
<name>A0A9Q0CAK9_9POAL</name>
<organism evidence="4 5">
    <name type="scientific">Rhynchospora breviuscula</name>
    <dbReference type="NCBI Taxonomy" id="2022672"/>
    <lineage>
        <taxon>Eukaryota</taxon>
        <taxon>Viridiplantae</taxon>
        <taxon>Streptophyta</taxon>
        <taxon>Embryophyta</taxon>
        <taxon>Tracheophyta</taxon>
        <taxon>Spermatophyta</taxon>
        <taxon>Magnoliopsida</taxon>
        <taxon>Liliopsida</taxon>
        <taxon>Poales</taxon>
        <taxon>Cyperaceae</taxon>
        <taxon>Cyperoideae</taxon>
        <taxon>Rhynchosporeae</taxon>
        <taxon>Rhynchospora</taxon>
    </lineage>
</organism>
<dbReference type="PANTHER" id="PTHR31057">
    <property type="entry name" value="E3 UFM1-PROTEIN LIGASE 1"/>
    <property type="match status" value="1"/>
</dbReference>
<comment type="caution">
    <text evidence="4">The sequence shown here is derived from an EMBL/GenBank/DDBJ whole genome shotgun (WGS) entry which is preliminary data.</text>
</comment>
<gene>
    <name evidence="4" type="ORF">LUZ63_014487</name>
</gene>
<dbReference type="Pfam" id="PF25041">
    <property type="entry name" value="UFL1_C"/>
    <property type="match status" value="1"/>
</dbReference>
<feature type="coiled-coil region" evidence="1">
    <location>
        <begin position="34"/>
        <end position="68"/>
    </location>
</feature>
<protein>
    <submittedName>
        <fullName evidence="4">Uncharacterized protein</fullName>
    </submittedName>
</protein>
<accession>A0A9Q0CAK9</accession>
<feature type="domain" description="E3 UFM1-protein ligase-like C-terminal" evidence="3">
    <location>
        <begin position="184"/>
        <end position="295"/>
    </location>
</feature>
<dbReference type="InterPro" id="IPR018611">
    <property type="entry name" value="Ufl1"/>
</dbReference>
<dbReference type="InterPro" id="IPR056580">
    <property type="entry name" value="Ufl1_dom"/>
</dbReference>
<dbReference type="GO" id="GO:0061666">
    <property type="term" value="F:UFM1 ligase activity"/>
    <property type="evidence" value="ECO:0007669"/>
    <property type="project" value="InterPro"/>
</dbReference>
<keyword evidence="5" id="KW-1185">Reference proteome</keyword>
<dbReference type="GO" id="GO:0032434">
    <property type="term" value="P:regulation of proteasomal ubiquitin-dependent protein catabolic process"/>
    <property type="evidence" value="ECO:0007669"/>
    <property type="project" value="TreeGrafter"/>
</dbReference>
<dbReference type="Proteomes" id="UP001151287">
    <property type="component" value="Unassembled WGS sequence"/>
</dbReference>
<proteinExistence type="predicted"/>
<reference evidence="4" key="1">
    <citation type="journal article" date="2022" name="Cell">
        <title>Repeat-based holocentromeres influence genome architecture and karyotype evolution.</title>
        <authorList>
            <person name="Hofstatter P.G."/>
            <person name="Thangavel G."/>
            <person name="Lux T."/>
            <person name="Neumann P."/>
            <person name="Vondrak T."/>
            <person name="Novak P."/>
            <person name="Zhang M."/>
            <person name="Costa L."/>
            <person name="Castellani M."/>
            <person name="Scott A."/>
            <person name="Toegelov H."/>
            <person name="Fuchs J."/>
            <person name="Mata-Sucre Y."/>
            <person name="Dias Y."/>
            <person name="Vanzela A.L.L."/>
            <person name="Huettel B."/>
            <person name="Almeida C.C.S."/>
            <person name="Simkova H."/>
            <person name="Souza G."/>
            <person name="Pedrosa-Harand A."/>
            <person name="Macas J."/>
            <person name="Mayer K.F.X."/>
            <person name="Houben A."/>
            <person name="Marques A."/>
        </authorList>
    </citation>
    <scope>NUCLEOTIDE SEQUENCE</scope>
    <source>
        <strain evidence="4">RhyBre1mFocal</strain>
    </source>
</reference>
<feature type="domain" description="E3 UFM1-protein ligase 1-like" evidence="2">
    <location>
        <begin position="48"/>
        <end position="176"/>
    </location>
</feature>
<dbReference type="EMBL" id="JAMQYH010000004">
    <property type="protein sequence ID" value="KAJ1690332.1"/>
    <property type="molecule type" value="Genomic_DNA"/>
</dbReference>
<dbReference type="AlphaFoldDB" id="A0A9Q0CAK9"/>
<dbReference type="GO" id="GO:0034976">
    <property type="term" value="P:response to endoplasmic reticulum stress"/>
    <property type="evidence" value="ECO:0007669"/>
    <property type="project" value="TreeGrafter"/>
</dbReference>